<reference evidence="2 3" key="1">
    <citation type="submission" date="2018-08" db="EMBL/GenBank/DDBJ databases">
        <title>A genome reference for cultivated species of the human gut microbiota.</title>
        <authorList>
            <person name="Zou Y."/>
            <person name="Xue W."/>
            <person name="Luo G."/>
        </authorList>
    </citation>
    <scope>NUCLEOTIDE SEQUENCE [LARGE SCALE GENOMIC DNA]</scope>
    <source>
        <strain evidence="2 3">TF08-14</strain>
    </source>
</reference>
<protein>
    <submittedName>
        <fullName evidence="2">PTS system mannose/fructose/sorbose family transporter subunit IID</fullName>
    </submittedName>
</protein>
<keyword evidence="1" id="KW-1133">Transmembrane helix</keyword>
<dbReference type="PROSITE" id="PS51108">
    <property type="entry name" value="PTS_EIID"/>
    <property type="match status" value="1"/>
</dbReference>
<sequence>MTGSNTGAAQTPVLTNRDYIKTMLRSYFLQNGFNYSNYQGLGYANVIYPALKKIHGDDKQALCEDLEKNSEFYNTNPVLVPFITSLHLAMADQGMDYDEVRGLKMALMGPLAGIGDSLSQFCIAPLYSTIFASLATSGLAFAPVAFFLAINATLLAIKTVMCNLGHKLGAAVVDKLSKSMSLISETASMVGVTVIAGLSATFVKINIGVEFAAGAVEEGVKQSTVNIQGMMDNIAPSLLPMLYMLLMYYLIKKRGWNTYKLVILTVIIGVALSCAGVLI</sequence>
<dbReference type="InterPro" id="IPR004704">
    <property type="entry name" value="PTS_IID_man"/>
</dbReference>
<feature type="transmembrane region" description="Helical" evidence="1">
    <location>
        <begin position="234"/>
        <end position="251"/>
    </location>
</feature>
<comment type="caution">
    <text evidence="2">The sequence shown here is derived from an EMBL/GenBank/DDBJ whole genome shotgun (WGS) entry which is preliminary data.</text>
</comment>
<dbReference type="PANTHER" id="PTHR32502">
    <property type="entry name" value="N-ACETYLGALACTOSAMINE PERMEASE II COMPONENT-RELATED"/>
    <property type="match status" value="1"/>
</dbReference>
<proteinExistence type="predicted"/>
<keyword evidence="1" id="KW-0472">Membrane</keyword>
<dbReference type="AlphaFoldDB" id="A0A3E4QS33"/>
<dbReference type="GO" id="GO:0009401">
    <property type="term" value="P:phosphoenolpyruvate-dependent sugar phosphotransferase system"/>
    <property type="evidence" value="ECO:0007669"/>
    <property type="project" value="InterPro"/>
</dbReference>
<evidence type="ECO:0000313" key="2">
    <source>
        <dbReference type="EMBL" id="RGL09897.1"/>
    </source>
</evidence>
<evidence type="ECO:0000313" key="3">
    <source>
        <dbReference type="Proteomes" id="UP000260943"/>
    </source>
</evidence>
<keyword evidence="1" id="KW-0812">Transmembrane</keyword>
<dbReference type="GO" id="GO:0005886">
    <property type="term" value="C:plasma membrane"/>
    <property type="evidence" value="ECO:0007669"/>
    <property type="project" value="TreeGrafter"/>
</dbReference>
<dbReference type="PANTHER" id="PTHR32502:SF23">
    <property type="entry name" value="TRANSPORT PROTEIN, PTS SYSTEM"/>
    <property type="match status" value="1"/>
</dbReference>
<dbReference type="GeneID" id="62759471"/>
<dbReference type="Proteomes" id="UP000260943">
    <property type="component" value="Unassembled WGS sequence"/>
</dbReference>
<gene>
    <name evidence="2" type="ORF">DXC81_06695</name>
</gene>
<dbReference type="InterPro" id="IPR050303">
    <property type="entry name" value="GatZ_KbaZ_carbometab"/>
</dbReference>
<feature type="transmembrane region" description="Helical" evidence="1">
    <location>
        <begin position="140"/>
        <end position="161"/>
    </location>
</feature>
<feature type="transmembrane region" description="Helical" evidence="1">
    <location>
        <begin position="182"/>
        <end position="203"/>
    </location>
</feature>
<organism evidence="2 3">
    <name type="scientific">Collinsella tanakaei</name>
    <dbReference type="NCBI Taxonomy" id="626935"/>
    <lineage>
        <taxon>Bacteria</taxon>
        <taxon>Bacillati</taxon>
        <taxon>Actinomycetota</taxon>
        <taxon>Coriobacteriia</taxon>
        <taxon>Coriobacteriales</taxon>
        <taxon>Coriobacteriaceae</taxon>
        <taxon>Collinsella</taxon>
    </lineage>
</organism>
<dbReference type="EMBL" id="QSRJ01000007">
    <property type="protein sequence ID" value="RGL09897.1"/>
    <property type="molecule type" value="Genomic_DNA"/>
</dbReference>
<feature type="transmembrane region" description="Helical" evidence="1">
    <location>
        <begin position="258"/>
        <end position="278"/>
    </location>
</feature>
<evidence type="ECO:0000256" key="1">
    <source>
        <dbReference type="SAM" id="Phobius"/>
    </source>
</evidence>
<dbReference type="Pfam" id="PF03613">
    <property type="entry name" value="EIID-AGA"/>
    <property type="match status" value="1"/>
</dbReference>
<accession>A0A3E4QS33</accession>
<name>A0A3E4QS33_9ACTN</name>
<dbReference type="RefSeq" id="WP_009141813.1">
    <property type="nucleotide sequence ID" value="NZ_CABKQG010000006.1"/>
</dbReference>